<dbReference type="Proteomes" id="UP000655225">
    <property type="component" value="Unassembled WGS sequence"/>
</dbReference>
<dbReference type="GO" id="GO:0080031">
    <property type="term" value="F:methyl salicylate esterase activity"/>
    <property type="evidence" value="ECO:0007669"/>
    <property type="project" value="TreeGrafter"/>
</dbReference>
<dbReference type="OMA" id="ARVFIVC"/>
<dbReference type="GO" id="GO:0009696">
    <property type="term" value="P:salicylic acid metabolic process"/>
    <property type="evidence" value="ECO:0007669"/>
    <property type="project" value="TreeGrafter"/>
</dbReference>
<accession>A0A834YCG7</accession>
<dbReference type="GO" id="GO:0080030">
    <property type="term" value="F:methyl indole-3-acetate esterase activity"/>
    <property type="evidence" value="ECO:0007669"/>
    <property type="project" value="TreeGrafter"/>
</dbReference>
<sequence length="104" mass="11577">MPDAAHQPSCVIDKCNEKIPAETWSDTQFSSYGRPEKPATSMLFSPKFLSSMLYQLYPLQDVTLATMLIRPGSFFLEDLTKAEMFSKEGYGSVARVFIVCKGPG</sequence>
<dbReference type="GO" id="GO:0080032">
    <property type="term" value="F:methyl jasmonate esterase activity"/>
    <property type="evidence" value="ECO:0007669"/>
    <property type="project" value="TreeGrafter"/>
</dbReference>
<evidence type="ECO:0000313" key="3">
    <source>
        <dbReference type="Proteomes" id="UP000655225"/>
    </source>
</evidence>
<gene>
    <name evidence="2" type="ORF">HHK36_030872</name>
</gene>
<reference evidence="2 3" key="1">
    <citation type="submission" date="2020-04" db="EMBL/GenBank/DDBJ databases">
        <title>Plant Genome Project.</title>
        <authorList>
            <person name="Zhang R.-G."/>
        </authorList>
    </citation>
    <scope>NUCLEOTIDE SEQUENCE [LARGE SCALE GENOMIC DNA]</scope>
    <source>
        <strain evidence="2">YNK0</strain>
        <tissue evidence="2">Leaf</tissue>
    </source>
</reference>
<dbReference type="InterPro" id="IPR029058">
    <property type="entry name" value="AB_hydrolase_fold"/>
</dbReference>
<evidence type="ECO:0000256" key="1">
    <source>
        <dbReference type="ARBA" id="ARBA00022801"/>
    </source>
</evidence>
<dbReference type="InterPro" id="IPR045889">
    <property type="entry name" value="MES/HNL"/>
</dbReference>
<protein>
    <submittedName>
        <fullName evidence="2">Uncharacterized protein</fullName>
    </submittedName>
</protein>
<dbReference type="EMBL" id="JABCRI010000024">
    <property type="protein sequence ID" value="KAF8377492.1"/>
    <property type="molecule type" value="Genomic_DNA"/>
</dbReference>
<organism evidence="2 3">
    <name type="scientific">Tetracentron sinense</name>
    <name type="common">Spur-leaf</name>
    <dbReference type="NCBI Taxonomy" id="13715"/>
    <lineage>
        <taxon>Eukaryota</taxon>
        <taxon>Viridiplantae</taxon>
        <taxon>Streptophyta</taxon>
        <taxon>Embryophyta</taxon>
        <taxon>Tracheophyta</taxon>
        <taxon>Spermatophyta</taxon>
        <taxon>Magnoliopsida</taxon>
        <taxon>Trochodendrales</taxon>
        <taxon>Trochodendraceae</taxon>
        <taxon>Tetracentron</taxon>
    </lineage>
</organism>
<comment type="caution">
    <text evidence="2">The sequence shown here is derived from an EMBL/GenBank/DDBJ whole genome shotgun (WGS) entry which is preliminary data.</text>
</comment>
<evidence type="ECO:0000313" key="2">
    <source>
        <dbReference type="EMBL" id="KAF8377492.1"/>
    </source>
</evidence>
<keyword evidence="3" id="KW-1185">Reference proteome</keyword>
<dbReference type="PANTHER" id="PTHR10992">
    <property type="entry name" value="METHYLESTERASE FAMILY MEMBER"/>
    <property type="match status" value="1"/>
</dbReference>
<dbReference type="PANTHER" id="PTHR10992:SF1083">
    <property type="entry name" value="METHYLESTERASE 1"/>
    <property type="match status" value="1"/>
</dbReference>
<dbReference type="AlphaFoldDB" id="A0A834YCG7"/>
<name>A0A834YCG7_TETSI</name>
<keyword evidence="1" id="KW-0378">Hydrolase</keyword>
<dbReference type="GO" id="GO:0009694">
    <property type="term" value="P:jasmonic acid metabolic process"/>
    <property type="evidence" value="ECO:0007669"/>
    <property type="project" value="TreeGrafter"/>
</dbReference>
<proteinExistence type="predicted"/>
<dbReference type="OrthoDB" id="408373at2759"/>
<dbReference type="Gene3D" id="3.40.50.1820">
    <property type="entry name" value="alpha/beta hydrolase"/>
    <property type="match status" value="1"/>
</dbReference>